<feature type="region of interest" description="Disordered" evidence="5">
    <location>
        <begin position="108"/>
        <end position="297"/>
    </location>
</feature>
<organism evidence="7 8">
    <name type="scientific">Pitta sordida</name>
    <name type="common">Hooded pitta</name>
    <dbReference type="NCBI Taxonomy" id="9163"/>
    <lineage>
        <taxon>Eukaryota</taxon>
        <taxon>Metazoa</taxon>
        <taxon>Chordata</taxon>
        <taxon>Craniata</taxon>
        <taxon>Vertebrata</taxon>
        <taxon>Euteleostomi</taxon>
        <taxon>Archelosauria</taxon>
        <taxon>Archosauria</taxon>
        <taxon>Dinosauria</taxon>
        <taxon>Saurischia</taxon>
        <taxon>Theropoda</taxon>
        <taxon>Coelurosauria</taxon>
        <taxon>Aves</taxon>
        <taxon>Neognathae</taxon>
        <taxon>Neoaves</taxon>
        <taxon>Telluraves</taxon>
        <taxon>Australaves</taxon>
        <taxon>Passeriformes</taxon>
        <taxon>Pittidae</taxon>
        <taxon>Pitta</taxon>
    </lineage>
</organism>
<dbReference type="AlphaFoldDB" id="A0A851FC84"/>
<feature type="coiled-coil region" evidence="4">
    <location>
        <begin position="1004"/>
        <end position="1108"/>
    </location>
</feature>
<dbReference type="GO" id="GO:0005794">
    <property type="term" value="C:Golgi apparatus"/>
    <property type="evidence" value="ECO:0007669"/>
    <property type="project" value="UniProtKB-SubCell"/>
</dbReference>
<gene>
    <name evidence="7" type="primary">Tmf1</name>
    <name evidence="7" type="ORF">PITSOR_R13710</name>
</gene>
<evidence type="ECO:0000256" key="4">
    <source>
        <dbReference type="SAM" id="Coils"/>
    </source>
</evidence>
<reference evidence="7" key="1">
    <citation type="submission" date="2019-10" db="EMBL/GenBank/DDBJ databases">
        <title>Bird 10,000 Genomes (B10K) Project - Family phase.</title>
        <authorList>
            <person name="Zhang G."/>
        </authorList>
    </citation>
    <scope>NUCLEOTIDE SEQUENCE</scope>
    <source>
        <strain evidence="7">B10K-DU-002-53</strain>
        <tissue evidence="7">Muscle</tissue>
    </source>
</reference>
<dbReference type="InterPro" id="IPR052602">
    <property type="entry name" value="Growth_transcription_reg"/>
</dbReference>
<dbReference type="PANTHER" id="PTHR46515:SF1">
    <property type="entry name" value="TATA ELEMENT MODULATORY FACTOR"/>
    <property type="match status" value="1"/>
</dbReference>
<feature type="compositionally biased region" description="Basic and acidic residues" evidence="5">
    <location>
        <begin position="164"/>
        <end position="197"/>
    </location>
</feature>
<dbReference type="InterPro" id="IPR022091">
    <property type="entry name" value="TMF_TATA-bd"/>
</dbReference>
<feature type="compositionally biased region" description="Basic and acidic residues" evidence="5">
    <location>
        <begin position="125"/>
        <end position="134"/>
    </location>
</feature>
<feature type="compositionally biased region" description="Low complexity" evidence="5">
    <location>
        <begin position="947"/>
        <end position="959"/>
    </location>
</feature>
<feature type="compositionally biased region" description="Polar residues" evidence="5">
    <location>
        <begin position="108"/>
        <end position="123"/>
    </location>
</feature>
<dbReference type="InterPro" id="IPR022092">
    <property type="entry name" value="TMF_DNA-bd"/>
</dbReference>
<dbReference type="Pfam" id="PF12329">
    <property type="entry name" value="TMF_DNA_bd"/>
    <property type="match status" value="1"/>
</dbReference>
<feature type="non-terminal residue" evidence="7">
    <location>
        <position position="1"/>
    </location>
</feature>
<comment type="caution">
    <text evidence="7">The sequence shown here is derived from an EMBL/GenBank/DDBJ whole genome shotgun (WGS) entry which is preliminary data.</text>
</comment>
<evidence type="ECO:0000256" key="5">
    <source>
        <dbReference type="SAM" id="MobiDB-lite"/>
    </source>
</evidence>
<accession>A0A851FC84</accession>
<evidence type="ECO:0000256" key="3">
    <source>
        <dbReference type="ARBA" id="ARBA00023054"/>
    </source>
</evidence>
<feature type="region of interest" description="Disordered" evidence="5">
    <location>
        <begin position="348"/>
        <end position="372"/>
    </location>
</feature>
<evidence type="ECO:0000313" key="8">
    <source>
        <dbReference type="Proteomes" id="UP000633448"/>
    </source>
</evidence>
<feature type="coiled-coil region" evidence="4">
    <location>
        <begin position="461"/>
        <end position="780"/>
    </location>
</feature>
<dbReference type="EMBL" id="WEKX01015492">
    <property type="protein sequence ID" value="NWI91751.1"/>
    <property type="molecule type" value="Genomic_DNA"/>
</dbReference>
<evidence type="ECO:0000259" key="6">
    <source>
        <dbReference type="Pfam" id="PF12325"/>
    </source>
</evidence>
<comment type="subcellular location">
    <subcellularLocation>
        <location evidence="1">Golgi apparatus</location>
    </subcellularLocation>
</comment>
<name>A0A851FC84_PITSO</name>
<dbReference type="PANTHER" id="PTHR46515">
    <property type="entry name" value="TATA ELEMENT MODULATORY FACTOR TMF1"/>
    <property type="match status" value="1"/>
</dbReference>
<evidence type="ECO:0000313" key="7">
    <source>
        <dbReference type="EMBL" id="NWI91751.1"/>
    </source>
</evidence>
<dbReference type="Pfam" id="PF12325">
    <property type="entry name" value="TMF_TATA_bd"/>
    <property type="match status" value="1"/>
</dbReference>
<proteinExistence type="predicted"/>
<protein>
    <submittedName>
        <fullName evidence="7">TMF1 factor</fullName>
    </submittedName>
</protein>
<feature type="compositionally biased region" description="Basic and acidic residues" evidence="5">
    <location>
        <begin position="238"/>
        <end position="251"/>
    </location>
</feature>
<feature type="domain" description="TATA element modulatory factor 1 TATA binding" evidence="6">
    <location>
        <begin position="996"/>
        <end position="1105"/>
    </location>
</feature>
<keyword evidence="2" id="KW-0333">Golgi apparatus</keyword>
<keyword evidence="3 4" id="KW-0175">Coiled coil</keyword>
<dbReference type="GO" id="GO:0005783">
    <property type="term" value="C:endoplasmic reticulum"/>
    <property type="evidence" value="ECO:0007669"/>
    <property type="project" value="TreeGrafter"/>
</dbReference>
<keyword evidence="8" id="KW-1185">Reference proteome</keyword>
<feature type="non-terminal residue" evidence="7">
    <location>
        <position position="1111"/>
    </location>
</feature>
<feature type="compositionally biased region" description="Low complexity" evidence="5">
    <location>
        <begin position="259"/>
        <end position="270"/>
    </location>
</feature>
<evidence type="ECO:0000256" key="1">
    <source>
        <dbReference type="ARBA" id="ARBA00004555"/>
    </source>
</evidence>
<feature type="region of interest" description="Disordered" evidence="5">
    <location>
        <begin position="435"/>
        <end position="461"/>
    </location>
</feature>
<feature type="region of interest" description="Disordered" evidence="5">
    <location>
        <begin position="940"/>
        <end position="959"/>
    </location>
</feature>
<dbReference type="Proteomes" id="UP000633448">
    <property type="component" value="Unassembled WGS sequence"/>
</dbReference>
<feature type="coiled-coil region" evidence="4">
    <location>
        <begin position="825"/>
        <end position="922"/>
    </location>
</feature>
<evidence type="ECO:0000256" key="2">
    <source>
        <dbReference type="ARBA" id="ARBA00023034"/>
    </source>
</evidence>
<feature type="region of interest" description="Disordered" evidence="5">
    <location>
        <begin position="39"/>
        <end position="85"/>
    </location>
</feature>
<dbReference type="OrthoDB" id="74178at2759"/>
<sequence length="1111" mass="123865">PRMSWFNASQLSSFAKQALSQAQKSIDRVLDIQAEESPWPDAVIPDYGDGTNSLISGGWDTSSWGLSSNTEPQNQPASPTAITKPVRRTVVDESENFFSAFLSPTDVQSIQKNSVVSKPPTKSQRPKEEVKSTLKESQTPSQLEVPVTTEAEVKDSSGAVLDLKNLDIPKENLEEDSVLKPDAEHEASTSEVTDKKVSVQNLEVSEDAPTEKSSAGGEGAVGAPEGTSQPLGGVTKDVGLEGKERKTEDRQSNTPSPPISTFSSGTSTTSDIEVLDHESVISESSVSSRQEAADSKSSLHLMQTSFQLLSTSACADYNRLDDFQKMTESCGSSDAFERIDSFSVQSLDSRSVSEINSDDELSGRASASAPVTVSAAVPKTEMVDALKNKSEILSDAPVLHAEEAEMEESGRSATPVNSEQPDVLVAAVPAVEEQVVKEEEEEEADPQQDAVEQGVEEDTEKHEFKKMIDSLTEKLEKREIQLLSASKEKARLEEAYDNLKDEMFRMKEESSSLSSLKEEFAQRIADAEKKLQLACKERDAAKKEVKTVKEELATRLNTNETAELLKEKEEQIKGLMEEGEKLSKQQLHNSNIIKKLRAKEKERENVNTKQNKKIKELEEELQHLKQVLDGKEDLEKQHRDSIKQLNSVVERQEKDLAKLQAEVEDLEESNRSVQAALDSAYKELADLHKANATKDSEAQEAALSREMKAKEELGLALEKAQEEARQQQEALAIQVADLRLALQRAEQQAARKEDYLRQEIGELQQRLQEAESRNQELSQSVTSATRPLLRQIENLQATLGAQTSAWEKLEKNLSDRLGESQTLLAAAAERERAATEELLANKIQMSSSESQNSLLRQENTRLQAQLEVERNKLKKMENENSRYEVELEGLKDEYAKTLEDAKKEKTLLATQLEMEKMKVEQERKKAILVQEAAKEKDRKPFTVETVSSTPSMSRSSSISGVDMAGLQTSFLSQDDPHDHSFGPVATSGSNLYDAIRMGAGSSIIENLQSQLKLREGEISHLQLEIGNLEKTRSIMAEELVKLTNQNDELEDKVKEIPKLRTQLKDLDQRYNTILQMYGEKAEEAEELRLDLEDVKNMYKTQIDELLKQRQN</sequence>
<feature type="compositionally biased region" description="Polar residues" evidence="5">
    <location>
        <begin position="50"/>
        <end position="81"/>
    </location>
</feature>